<dbReference type="GeneID" id="68859042"/>
<proteinExistence type="predicted"/>
<sequence>MSNDRPESGRARFLEALEVRKHAIRGFGLGIALTVLAYVLLVVLPGGGESWIWYLGLGASLALSLGGLLTMVLVAVQARRLAKEL</sequence>
<dbReference type="RefSeq" id="WP_229121166.1">
    <property type="nucleotide sequence ID" value="NZ_CP064791.1"/>
</dbReference>
<accession>A0A897NSX5</accession>
<dbReference type="Proteomes" id="UP000663292">
    <property type="component" value="Chromosome"/>
</dbReference>
<reference evidence="2 3" key="1">
    <citation type="submission" date="2020-11" db="EMBL/GenBank/DDBJ databases">
        <title>Carbohydrate-dependent, anaerobic sulfur respiration: A novel catabolism in halophilic archaea.</title>
        <authorList>
            <person name="Sorokin D.Y."/>
            <person name="Messina E."/>
            <person name="Smedile F."/>
            <person name="La Cono V."/>
            <person name="Hallsworth J.E."/>
            <person name="Yakimov M.M."/>
        </authorList>
    </citation>
    <scope>NUCLEOTIDE SEQUENCE [LARGE SCALE GENOMIC DNA]</scope>
    <source>
        <strain evidence="2 3">HSR-Est</strain>
    </source>
</reference>
<dbReference type="AlphaFoldDB" id="A0A897NSX5"/>
<keyword evidence="1" id="KW-0812">Transmembrane</keyword>
<keyword evidence="1" id="KW-0472">Membrane</keyword>
<evidence type="ECO:0000256" key="1">
    <source>
        <dbReference type="SAM" id="Phobius"/>
    </source>
</evidence>
<organism evidence="2 3">
    <name type="scientific">Halapricum desulfuricans</name>
    <dbReference type="NCBI Taxonomy" id="2841257"/>
    <lineage>
        <taxon>Archaea</taxon>
        <taxon>Methanobacteriati</taxon>
        <taxon>Methanobacteriota</taxon>
        <taxon>Stenosarchaea group</taxon>
        <taxon>Halobacteria</taxon>
        <taxon>Halobacteriales</taxon>
        <taxon>Haloarculaceae</taxon>
        <taxon>Halapricum</taxon>
    </lineage>
</organism>
<dbReference type="EMBL" id="CP064791">
    <property type="protein sequence ID" value="QSG15918.1"/>
    <property type="molecule type" value="Genomic_DNA"/>
</dbReference>
<keyword evidence="1" id="KW-1133">Transmembrane helix</keyword>
<feature type="transmembrane region" description="Helical" evidence="1">
    <location>
        <begin position="27"/>
        <end position="45"/>
    </location>
</feature>
<name>A0A897NSX5_9EURY</name>
<feature type="transmembrane region" description="Helical" evidence="1">
    <location>
        <begin position="51"/>
        <end position="76"/>
    </location>
</feature>
<dbReference type="Pfam" id="PF24380">
    <property type="entry name" value="DUF7536"/>
    <property type="match status" value="1"/>
</dbReference>
<dbReference type="InterPro" id="IPR055958">
    <property type="entry name" value="DUF7536"/>
</dbReference>
<keyword evidence="3" id="KW-1185">Reference proteome</keyword>
<evidence type="ECO:0000313" key="3">
    <source>
        <dbReference type="Proteomes" id="UP000663292"/>
    </source>
</evidence>
<protein>
    <submittedName>
        <fullName evidence="2">Putative membrane protein</fullName>
    </submittedName>
</protein>
<evidence type="ECO:0000313" key="2">
    <source>
        <dbReference type="EMBL" id="QSG15918.1"/>
    </source>
</evidence>
<gene>
    <name evidence="2" type="ORF">HSEST_2407</name>
</gene>